<protein>
    <recommendedName>
        <fullName evidence="1">non-specific serine/threonine protein kinase</fullName>
        <ecNumber evidence="1">2.7.11.1</ecNumber>
    </recommendedName>
</protein>
<dbReference type="GO" id="GO:0016301">
    <property type="term" value="F:kinase activity"/>
    <property type="evidence" value="ECO:0007669"/>
    <property type="project" value="UniProtKB-KW"/>
</dbReference>
<proteinExistence type="predicted"/>
<keyword evidence="6 7" id="KW-0067">ATP-binding</keyword>
<accession>A0ABT6MKS0</accession>
<dbReference type="RefSeq" id="WP_280764096.1">
    <property type="nucleotide sequence ID" value="NZ_JARXVC010000031.1"/>
</dbReference>
<organism evidence="10 11">
    <name type="scientific">Prescottella agglutinans</name>
    <dbReference type="NCBI Taxonomy" id="1644129"/>
    <lineage>
        <taxon>Bacteria</taxon>
        <taxon>Bacillati</taxon>
        <taxon>Actinomycetota</taxon>
        <taxon>Actinomycetes</taxon>
        <taxon>Mycobacteriales</taxon>
        <taxon>Nocardiaceae</taxon>
        <taxon>Prescottella</taxon>
    </lineage>
</organism>
<evidence type="ECO:0000256" key="2">
    <source>
        <dbReference type="ARBA" id="ARBA00022527"/>
    </source>
</evidence>
<dbReference type="InterPro" id="IPR008271">
    <property type="entry name" value="Ser/Thr_kinase_AS"/>
</dbReference>
<dbReference type="Pfam" id="PF00069">
    <property type="entry name" value="Pkinase"/>
    <property type="match status" value="1"/>
</dbReference>
<evidence type="ECO:0000256" key="8">
    <source>
        <dbReference type="SAM" id="MobiDB-lite"/>
    </source>
</evidence>
<dbReference type="SMART" id="SM00220">
    <property type="entry name" value="S_TKc"/>
    <property type="match status" value="1"/>
</dbReference>
<dbReference type="SUPFAM" id="SSF56112">
    <property type="entry name" value="Protein kinase-like (PK-like)"/>
    <property type="match status" value="1"/>
</dbReference>
<sequence length="516" mass="54163">MDGTPFGRYLLRELIGEGGMGQVYRAYDTVTDRLVALKVLPPHSADDPAFRERFRREAHAVAGLREPHVVPIHDYGEIDGRLFLDMRLIEGTTLQTMLSQHGPMPPHVAASVVSQAAAALDAAHAAGLVHRDVKPSNLLVTDREFVYLIDFGIARAVGETGMTSTGAAIGTMAYMAPERFSTGQADARSDVYALACVLHECLTGVRPYSGDSLEQQIAGHLTVPPPKPSSIRDGIPASFDEVIERGMAKNPDARYRTAGELAAAAHKALSAAPGVVAAPAAARHTPGVNPIPSTLVFDPGVAGTAVLVDPLAPLPVPKQKSISKRSAAPFVVATVILAACAGVIGYATHASGPVSRVGSTSAADGAAAPESQTSATTGEAVGASSVQGWPGFTKVGLAPSPEFPQSLPQWALSQSWTDLPRAFDTGWTKISGPDGKPFTPTMNHCGNWRYLVRWRAIHPDVVVTAGALNPVDNTDGQVTGNAGWMDLDNCHVPAFQAVRGSLADLTVSVQSWNPAP</sequence>
<dbReference type="CDD" id="cd14014">
    <property type="entry name" value="STKc_PknB_like"/>
    <property type="match status" value="1"/>
</dbReference>
<comment type="caution">
    <text evidence="10">The sequence shown here is derived from an EMBL/GenBank/DDBJ whole genome shotgun (WGS) entry which is preliminary data.</text>
</comment>
<evidence type="ECO:0000256" key="7">
    <source>
        <dbReference type="PROSITE-ProRule" id="PRU10141"/>
    </source>
</evidence>
<name>A0ABT6MKS0_9NOCA</name>
<evidence type="ECO:0000256" key="6">
    <source>
        <dbReference type="ARBA" id="ARBA00022840"/>
    </source>
</evidence>
<keyword evidence="3" id="KW-0808">Transferase</keyword>
<dbReference type="EC" id="2.7.11.1" evidence="1"/>
<evidence type="ECO:0000256" key="5">
    <source>
        <dbReference type="ARBA" id="ARBA00022777"/>
    </source>
</evidence>
<dbReference type="PROSITE" id="PS00108">
    <property type="entry name" value="PROTEIN_KINASE_ST"/>
    <property type="match status" value="1"/>
</dbReference>
<evidence type="ECO:0000256" key="4">
    <source>
        <dbReference type="ARBA" id="ARBA00022741"/>
    </source>
</evidence>
<dbReference type="InterPro" id="IPR017441">
    <property type="entry name" value="Protein_kinase_ATP_BS"/>
</dbReference>
<keyword evidence="2" id="KW-0723">Serine/threonine-protein kinase</keyword>
<dbReference type="Proteomes" id="UP001160334">
    <property type="component" value="Unassembled WGS sequence"/>
</dbReference>
<dbReference type="PANTHER" id="PTHR43289">
    <property type="entry name" value="MITOGEN-ACTIVATED PROTEIN KINASE KINASE KINASE 20-RELATED"/>
    <property type="match status" value="1"/>
</dbReference>
<dbReference type="InterPro" id="IPR000719">
    <property type="entry name" value="Prot_kinase_dom"/>
</dbReference>
<dbReference type="Gene3D" id="1.10.510.10">
    <property type="entry name" value="Transferase(Phosphotransferase) domain 1"/>
    <property type="match status" value="1"/>
</dbReference>
<dbReference type="Gene3D" id="3.30.200.20">
    <property type="entry name" value="Phosphorylase Kinase, domain 1"/>
    <property type="match status" value="1"/>
</dbReference>
<keyword evidence="4 7" id="KW-0547">Nucleotide-binding</keyword>
<dbReference type="EMBL" id="JARXVC010000031">
    <property type="protein sequence ID" value="MDH6284927.1"/>
    <property type="molecule type" value="Genomic_DNA"/>
</dbReference>
<keyword evidence="11" id="KW-1185">Reference proteome</keyword>
<reference evidence="10 11" key="1">
    <citation type="submission" date="2023-04" db="EMBL/GenBank/DDBJ databases">
        <title>Forest soil microbial communities from Buena Vista Peninsula, Colon Province, Panama.</title>
        <authorList>
            <person name="Bouskill N."/>
        </authorList>
    </citation>
    <scope>NUCLEOTIDE SEQUENCE [LARGE SCALE GENOMIC DNA]</scope>
    <source>
        <strain evidence="10 11">CFH S0262</strain>
    </source>
</reference>
<dbReference type="PROSITE" id="PS00107">
    <property type="entry name" value="PROTEIN_KINASE_ATP"/>
    <property type="match status" value="1"/>
</dbReference>
<feature type="binding site" evidence="7">
    <location>
        <position position="38"/>
    </location>
    <ligand>
        <name>ATP</name>
        <dbReference type="ChEBI" id="CHEBI:30616"/>
    </ligand>
</feature>
<feature type="region of interest" description="Disordered" evidence="8">
    <location>
        <begin position="355"/>
        <end position="383"/>
    </location>
</feature>
<evidence type="ECO:0000256" key="3">
    <source>
        <dbReference type="ARBA" id="ARBA00022679"/>
    </source>
</evidence>
<dbReference type="PANTHER" id="PTHR43289:SF6">
    <property type="entry name" value="SERINE_THREONINE-PROTEIN KINASE NEKL-3"/>
    <property type="match status" value="1"/>
</dbReference>
<feature type="domain" description="Protein kinase" evidence="9">
    <location>
        <begin position="9"/>
        <end position="269"/>
    </location>
</feature>
<dbReference type="PROSITE" id="PS50011">
    <property type="entry name" value="PROTEIN_KINASE_DOM"/>
    <property type="match status" value="1"/>
</dbReference>
<evidence type="ECO:0000259" key="9">
    <source>
        <dbReference type="PROSITE" id="PS50011"/>
    </source>
</evidence>
<keyword evidence="5 10" id="KW-0418">Kinase</keyword>
<evidence type="ECO:0000313" key="11">
    <source>
        <dbReference type="Proteomes" id="UP001160334"/>
    </source>
</evidence>
<dbReference type="InterPro" id="IPR011009">
    <property type="entry name" value="Kinase-like_dom_sf"/>
</dbReference>
<gene>
    <name evidence="10" type="ORF">M2280_006191</name>
</gene>
<evidence type="ECO:0000313" key="10">
    <source>
        <dbReference type="EMBL" id="MDH6284927.1"/>
    </source>
</evidence>
<evidence type="ECO:0000256" key="1">
    <source>
        <dbReference type="ARBA" id="ARBA00012513"/>
    </source>
</evidence>